<dbReference type="RefSeq" id="XP_009835664.1">
    <property type="nucleotide sequence ID" value="XM_009837362.1"/>
</dbReference>
<sequence length="83" mass="9348">MLSHLQNSRFPIDHMGGCFRPFEKSATSEVGRSYFAVTRIVATTRQRGTVPTTLLNLRAETDYYTDQHSRASASQAELEGHVF</sequence>
<dbReference type="EMBL" id="KI913143">
    <property type="protein sequence ID" value="ETV74577.1"/>
    <property type="molecule type" value="Genomic_DNA"/>
</dbReference>
<dbReference type="GeneID" id="20812719"/>
<evidence type="ECO:0000313" key="1">
    <source>
        <dbReference type="EMBL" id="ETV74577.1"/>
    </source>
</evidence>
<reference evidence="1" key="1">
    <citation type="submission" date="2013-12" db="EMBL/GenBank/DDBJ databases">
        <title>The Genome Sequence of Aphanomyces astaci APO3.</title>
        <authorList>
            <consortium name="The Broad Institute Genomics Platform"/>
            <person name="Russ C."/>
            <person name="Tyler B."/>
            <person name="van West P."/>
            <person name="Dieguez-Uribeondo J."/>
            <person name="Young S.K."/>
            <person name="Zeng Q."/>
            <person name="Gargeya S."/>
            <person name="Fitzgerald M."/>
            <person name="Abouelleil A."/>
            <person name="Alvarado L."/>
            <person name="Chapman S.B."/>
            <person name="Gainer-Dewar J."/>
            <person name="Goldberg J."/>
            <person name="Griggs A."/>
            <person name="Gujja S."/>
            <person name="Hansen M."/>
            <person name="Howarth C."/>
            <person name="Imamovic A."/>
            <person name="Ireland A."/>
            <person name="Larimer J."/>
            <person name="McCowan C."/>
            <person name="Murphy C."/>
            <person name="Pearson M."/>
            <person name="Poon T.W."/>
            <person name="Priest M."/>
            <person name="Roberts A."/>
            <person name="Saif S."/>
            <person name="Shea T."/>
            <person name="Sykes S."/>
            <person name="Wortman J."/>
            <person name="Nusbaum C."/>
            <person name="Birren B."/>
        </authorList>
    </citation>
    <scope>NUCLEOTIDE SEQUENCE [LARGE SCALE GENOMIC DNA]</scope>
    <source>
        <strain evidence="1">APO3</strain>
    </source>
</reference>
<dbReference type="VEuPathDB" id="FungiDB:H257_10723"/>
<organism evidence="1">
    <name type="scientific">Aphanomyces astaci</name>
    <name type="common">Crayfish plague agent</name>
    <dbReference type="NCBI Taxonomy" id="112090"/>
    <lineage>
        <taxon>Eukaryota</taxon>
        <taxon>Sar</taxon>
        <taxon>Stramenopiles</taxon>
        <taxon>Oomycota</taxon>
        <taxon>Saprolegniomycetes</taxon>
        <taxon>Saprolegniales</taxon>
        <taxon>Verrucalvaceae</taxon>
        <taxon>Aphanomyces</taxon>
    </lineage>
</organism>
<name>W4G4F8_APHAT</name>
<protein>
    <submittedName>
        <fullName evidence="1">Uncharacterized protein</fullName>
    </submittedName>
</protein>
<accession>W4G4F8</accession>
<gene>
    <name evidence="1" type="ORF">H257_10723</name>
</gene>
<proteinExistence type="predicted"/>
<dbReference type="AlphaFoldDB" id="W4G4F8"/>